<proteinExistence type="predicted"/>
<dbReference type="Proteomes" id="UP000182652">
    <property type="component" value="Unassembled WGS sequence"/>
</dbReference>
<reference evidence="1 3" key="1">
    <citation type="submission" date="2016-10" db="EMBL/GenBank/DDBJ databases">
        <authorList>
            <person name="de Groot N.N."/>
        </authorList>
    </citation>
    <scope>NUCLEOTIDE SEQUENCE [LARGE SCALE GENOMIC DNA]</scope>
    <source>
        <strain evidence="1 3">DSM 10495</strain>
    </source>
</reference>
<name>A0A1H4I4H0_9MICC</name>
<protein>
    <submittedName>
        <fullName evidence="1">Uncharacterized protein</fullName>
    </submittedName>
</protein>
<dbReference type="EMBL" id="FNSN01000001">
    <property type="protein sequence ID" value="SEB28977.1"/>
    <property type="molecule type" value="Genomic_DNA"/>
</dbReference>
<dbReference type="AlphaFoldDB" id="A0A1H4I4H0"/>
<dbReference type="STRING" id="156980.SAMN04489745_0031"/>
<gene>
    <name evidence="1" type="ORF">SAMN04489745_0031</name>
    <name evidence="2" type="ORF">SAMN04489745_3108</name>
</gene>
<evidence type="ECO:0000313" key="1">
    <source>
        <dbReference type="EMBL" id="SEB28977.1"/>
    </source>
</evidence>
<evidence type="ECO:0000313" key="2">
    <source>
        <dbReference type="EMBL" id="SEC53190.1"/>
    </source>
</evidence>
<dbReference type="EMBL" id="FNSN01000003">
    <property type="protein sequence ID" value="SEC53190.1"/>
    <property type="molecule type" value="Genomic_DNA"/>
</dbReference>
<keyword evidence="3" id="KW-1185">Reference proteome</keyword>
<sequence>MAERRLYYVNFNEVAVVTEAVEASSKAEAIRLVKVGEGERVDFYIDELRDPMNFRAYREGE</sequence>
<evidence type="ECO:0000313" key="3">
    <source>
        <dbReference type="Proteomes" id="UP000182652"/>
    </source>
</evidence>
<organism evidence="1 3">
    <name type="scientific">Arthrobacter woluwensis</name>
    <dbReference type="NCBI Taxonomy" id="156980"/>
    <lineage>
        <taxon>Bacteria</taxon>
        <taxon>Bacillati</taxon>
        <taxon>Actinomycetota</taxon>
        <taxon>Actinomycetes</taxon>
        <taxon>Micrococcales</taxon>
        <taxon>Micrococcaceae</taxon>
        <taxon>Arthrobacter</taxon>
    </lineage>
</organism>
<dbReference type="RefSeq" id="WP_066217385.1">
    <property type="nucleotide sequence ID" value="NZ_FNSN01000001.1"/>
</dbReference>
<accession>A0A1H4I4H0</accession>